<keyword evidence="5 20" id="KW-0812">Transmembrane</keyword>
<dbReference type="FunFam" id="2.90.10.10:FF:000013">
    <property type="entry name" value="G-type lectin S-receptor-like serine/threonine-protein kinase LECRK1"/>
    <property type="match status" value="1"/>
</dbReference>
<keyword evidence="15" id="KW-0325">Glycoprotein</keyword>
<reference evidence="24" key="1">
    <citation type="submission" date="2025-08" db="UniProtKB">
        <authorList>
            <consortium name="RefSeq"/>
        </authorList>
    </citation>
    <scope>IDENTIFICATION</scope>
</reference>
<dbReference type="CDD" id="cd00028">
    <property type="entry name" value="B_lectin"/>
    <property type="match status" value="1"/>
</dbReference>
<comment type="catalytic activity">
    <reaction evidence="17 18">
        <text>L-seryl-[protein] + ATP = O-phospho-L-seryl-[protein] + ADP + H(+)</text>
        <dbReference type="Rhea" id="RHEA:17989"/>
        <dbReference type="Rhea" id="RHEA-COMP:9863"/>
        <dbReference type="Rhea" id="RHEA-COMP:11604"/>
        <dbReference type="ChEBI" id="CHEBI:15378"/>
        <dbReference type="ChEBI" id="CHEBI:29999"/>
        <dbReference type="ChEBI" id="CHEBI:30616"/>
        <dbReference type="ChEBI" id="CHEBI:83421"/>
        <dbReference type="ChEBI" id="CHEBI:456216"/>
        <dbReference type="EC" id="2.7.11.1"/>
    </reaction>
</comment>
<dbReference type="SUPFAM" id="SSF56112">
    <property type="entry name" value="Protein kinase-like (PK-like)"/>
    <property type="match status" value="1"/>
</dbReference>
<keyword evidence="4 18" id="KW-0808">Transferase</keyword>
<organism evidence="24">
    <name type="scientific">Nicotiana tabacum</name>
    <name type="common">Common tobacco</name>
    <dbReference type="NCBI Taxonomy" id="4097"/>
    <lineage>
        <taxon>Eukaryota</taxon>
        <taxon>Viridiplantae</taxon>
        <taxon>Streptophyta</taxon>
        <taxon>Embryophyta</taxon>
        <taxon>Tracheophyta</taxon>
        <taxon>Spermatophyta</taxon>
        <taxon>Magnoliopsida</taxon>
        <taxon>eudicotyledons</taxon>
        <taxon>Gunneridae</taxon>
        <taxon>Pentapetalae</taxon>
        <taxon>asterids</taxon>
        <taxon>lamiids</taxon>
        <taxon>Solanales</taxon>
        <taxon>Solanaceae</taxon>
        <taxon>Nicotianoideae</taxon>
        <taxon>Nicotianeae</taxon>
        <taxon>Nicotiana</taxon>
    </lineage>
</organism>
<dbReference type="PIRSF" id="PIRSF000641">
    <property type="entry name" value="SRK"/>
    <property type="match status" value="1"/>
</dbReference>
<keyword evidence="14" id="KW-0675">Receptor</keyword>
<evidence type="ECO:0000256" key="16">
    <source>
        <dbReference type="ARBA" id="ARBA00047899"/>
    </source>
</evidence>
<evidence type="ECO:0000259" key="22">
    <source>
        <dbReference type="PROSITE" id="PS50011"/>
    </source>
</evidence>
<evidence type="ECO:0000256" key="10">
    <source>
        <dbReference type="ARBA" id="ARBA00022840"/>
    </source>
</evidence>
<dbReference type="RefSeq" id="XP_016509824.1">
    <property type="nucleotide sequence ID" value="XM_016654338.1"/>
</dbReference>
<dbReference type="Gene3D" id="2.90.10.10">
    <property type="entry name" value="Bulb-type lectin domain"/>
    <property type="match status" value="1"/>
</dbReference>
<dbReference type="InterPro" id="IPR001480">
    <property type="entry name" value="Bulb-type_lectin_dom"/>
</dbReference>
<dbReference type="Pfam" id="PF00069">
    <property type="entry name" value="Pkinase"/>
    <property type="match status" value="1"/>
</dbReference>
<feature type="transmembrane region" description="Helical" evidence="20">
    <location>
        <begin position="350"/>
        <end position="377"/>
    </location>
</feature>
<keyword evidence="3" id="KW-0245">EGF-like domain</keyword>
<keyword evidence="8 18" id="KW-0547">Nucleotide-binding</keyword>
<keyword evidence="9 18" id="KW-0418">Kinase</keyword>
<evidence type="ECO:0000256" key="9">
    <source>
        <dbReference type="ARBA" id="ARBA00022777"/>
    </source>
</evidence>
<dbReference type="PANTHER" id="PTHR47976:SF119">
    <property type="entry name" value="G-TYPE LECTIN S-RECEPTOR-LIKE SERINE_THREONINE-PROTEIN KINASE RLK1"/>
    <property type="match status" value="1"/>
</dbReference>
<evidence type="ECO:0000256" key="13">
    <source>
        <dbReference type="ARBA" id="ARBA00023157"/>
    </source>
</evidence>
<dbReference type="PROSITE" id="PS50011">
    <property type="entry name" value="PROTEIN_KINASE_DOM"/>
    <property type="match status" value="1"/>
</dbReference>
<feature type="domain" description="Bulb-type lectin" evidence="23">
    <location>
        <begin position="24"/>
        <end position="146"/>
    </location>
</feature>
<name>A0A1S4D9D0_TOBAC</name>
<dbReference type="SUPFAM" id="SSF51110">
    <property type="entry name" value="alpha-D-mannose-specific plant lectins"/>
    <property type="match status" value="1"/>
</dbReference>
<proteinExistence type="inferred from homology"/>
<dbReference type="InterPro" id="IPR000719">
    <property type="entry name" value="Prot_kinase_dom"/>
</dbReference>
<dbReference type="PROSITE" id="PS00107">
    <property type="entry name" value="PROTEIN_KINASE_ATP"/>
    <property type="match status" value="1"/>
</dbReference>
<evidence type="ECO:0000256" key="20">
    <source>
        <dbReference type="SAM" id="Phobius"/>
    </source>
</evidence>
<sequence length="700" mass="78729">MVSSLFYLLLFLFFFPQHNLAQNNGRVATSTSLTATDETTPWFSPSGDFAFGFQKLQDKDQFLLCIWYAKIQEKTIVWHANISNPVPRGSRLQLDSQNGLILSDTQGNTIWRTDMVFGNIDHGFMNDTGNFVIMGNDSADPLWESFRNPTDTLLPSQTLERGSFLVSQRSEANFSQGIASESRRICCCMSQHAPPPAGACGYNNVCNLGTNKRPVCNCPEGYSLVDPNDTYGNCKPDSAVSCDDVARGSPEDLYSFITVRDTDWPMSDLQKISPSTEQDCQSFCLNDCFCAVAIYRSDSCWKKKLPLWNGRIDTSLNAKAFIKRRKNGVPPLSPGLPNPGSPQSKNWRNWAVVSSTLLGSSVLVNVLFVGVLCWGFFHIYKKKAKTFRPTSHVADSICHSFTYKELVEATTDFKEELGRGAFGIVYKGVMPIGSRNVVAVKKLDRVAHETEKEFMTEVNVISQTHHKNLVRLLGYCNEGPHRLLVYEYMSNGTLASYLFGDQKPTWSQRTKVAMGIARGLAYLHEECSTQIIHCDIKPQNILLDDYYIARISDFGLSKLLMINQSRTLTDIRGTRGYVAPEWFRNSQVTVKVDVYSFGVLLLEIITCRKSLENEESYGPEAILTDWVLDCFHDGKLEALVETDTEALNDKKQLERFVMVGIWCIQEDSTMRPTMRKVTQMLEGSVEVTTPPCPYTFSTTI</sequence>
<evidence type="ECO:0000256" key="5">
    <source>
        <dbReference type="ARBA" id="ARBA00022692"/>
    </source>
</evidence>
<dbReference type="GO" id="GO:0030246">
    <property type="term" value="F:carbohydrate binding"/>
    <property type="evidence" value="ECO:0007669"/>
    <property type="project" value="UniProtKB-KW"/>
</dbReference>
<keyword evidence="2 18" id="KW-0723">Serine/threonine-protein kinase</keyword>
<dbReference type="KEGG" id="nta:107827240"/>
<dbReference type="OMA" id="CDEYLSC"/>
<dbReference type="GO" id="GO:0005524">
    <property type="term" value="F:ATP binding"/>
    <property type="evidence" value="ECO:0007669"/>
    <property type="project" value="UniProtKB-UniRule"/>
</dbReference>
<comment type="similarity">
    <text evidence="18">Belongs to the protein kinase superfamily. Ser/Thr protein kinase family.</text>
</comment>
<evidence type="ECO:0000256" key="2">
    <source>
        <dbReference type="ARBA" id="ARBA00022527"/>
    </source>
</evidence>
<dbReference type="SMART" id="SM00108">
    <property type="entry name" value="B_lectin"/>
    <property type="match status" value="1"/>
</dbReference>
<keyword evidence="10 18" id="KW-0067">ATP-binding</keyword>
<evidence type="ECO:0000256" key="4">
    <source>
        <dbReference type="ARBA" id="ARBA00022679"/>
    </source>
</evidence>
<dbReference type="GO" id="GO:0106310">
    <property type="term" value="F:protein serine kinase activity"/>
    <property type="evidence" value="ECO:0007669"/>
    <property type="project" value="RHEA"/>
</dbReference>
<dbReference type="InterPro" id="IPR008271">
    <property type="entry name" value="Ser/Thr_kinase_AS"/>
</dbReference>
<evidence type="ECO:0000256" key="7">
    <source>
        <dbReference type="ARBA" id="ARBA00022734"/>
    </source>
</evidence>
<dbReference type="InterPro" id="IPR051343">
    <property type="entry name" value="G-type_lectin_kinases/EP1-like"/>
</dbReference>
<dbReference type="PROSITE" id="PS00108">
    <property type="entry name" value="PROTEIN_KINASE_ST"/>
    <property type="match status" value="1"/>
</dbReference>
<feature type="domain" description="Protein kinase" evidence="22">
    <location>
        <begin position="411"/>
        <end position="685"/>
    </location>
</feature>
<feature type="binding site" evidence="19">
    <location>
        <position position="442"/>
    </location>
    <ligand>
        <name>ATP</name>
        <dbReference type="ChEBI" id="CHEBI:30616"/>
    </ligand>
</feature>
<protein>
    <recommendedName>
        <fullName evidence="18">Receptor-like serine/threonine-protein kinase</fullName>
        <ecNumber evidence="18">2.7.11.1</ecNumber>
    </recommendedName>
</protein>
<dbReference type="SMR" id="A0A1S4D9D0"/>
<evidence type="ECO:0000256" key="3">
    <source>
        <dbReference type="ARBA" id="ARBA00022536"/>
    </source>
</evidence>
<dbReference type="PaxDb" id="4097-A0A1S4D9D0"/>
<dbReference type="SMART" id="SM00220">
    <property type="entry name" value="S_TKc"/>
    <property type="match status" value="1"/>
</dbReference>
<feature type="signal peptide" evidence="21">
    <location>
        <begin position="1"/>
        <end position="21"/>
    </location>
</feature>
<keyword evidence="12 20" id="KW-0472">Membrane</keyword>
<evidence type="ECO:0000313" key="24">
    <source>
        <dbReference type="RefSeq" id="XP_016509824.1"/>
    </source>
</evidence>
<dbReference type="AlphaFoldDB" id="A0A1S4D9D0"/>
<evidence type="ECO:0000256" key="8">
    <source>
        <dbReference type="ARBA" id="ARBA00022741"/>
    </source>
</evidence>
<dbReference type="Pfam" id="PF01453">
    <property type="entry name" value="B_lectin"/>
    <property type="match status" value="1"/>
</dbReference>
<dbReference type="Gene3D" id="3.30.200.20">
    <property type="entry name" value="Phosphorylase Kinase, domain 1"/>
    <property type="match status" value="1"/>
</dbReference>
<evidence type="ECO:0000256" key="6">
    <source>
        <dbReference type="ARBA" id="ARBA00022729"/>
    </source>
</evidence>
<evidence type="ECO:0000256" key="12">
    <source>
        <dbReference type="ARBA" id="ARBA00023136"/>
    </source>
</evidence>
<dbReference type="InterPro" id="IPR011009">
    <property type="entry name" value="Kinase-like_dom_sf"/>
</dbReference>
<dbReference type="InterPro" id="IPR036426">
    <property type="entry name" value="Bulb-type_lectin_dom_sf"/>
</dbReference>
<dbReference type="FunFam" id="1.10.510.10:FF:000237">
    <property type="entry name" value="G-type lectin S-receptor-like serine/threonine-protein kinase"/>
    <property type="match status" value="1"/>
</dbReference>
<evidence type="ECO:0000256" key="15">
    <source>
        <dbReference type="ARBA" id="ARBA00023180"/>
    </source>
</evidence>
<dbReference type="FunFam" id="3.30.200.20:FF:000059">
    <property type="entry name" value="S-receptor-like serine/threonine-protein kinase"/>
    <property type="match status" value="1"/>
</dbReference>
<evidence type="ECO:0000259" key="23">
    <source>
        <dbReference type="PROSITE" id="PS50927"/>
    </source>
</evidence>
<accession>A0A1S4D9D0</accession>
<gene>
    <name evidence="24" type="primary">LOC107827240</name>
</gene>
<keyword evidence="6 21" id="KW-0732">Signal</keyword>
<feature type="chain" id="PRO_5010193733" description="Receptor-like serine/threonine-protein kinase" evidence="21">
    <location>
        <begin position="22"/>
        <end position="700"/>
    </location>
</feature>
<evidence type="ECO:0000256" key="11">
    <source>
        <dbReference type="ARBA" id="ARBA00022989"/>
    </source>
</evidence>
<dbReference type="InterPro" id="IPR024171">
    <property type="entry name" value="SRK-like_kinase"/>
</dbReference>
<keyword evidence="7" id="KW-0430">Lectin</keyword>
<evidence type="ECO:0000256" key="19">
    <source>
        <dbReference type="PROSITE-ProRule" id="PRU10141"/>
    </source>
</evidence>
<keyword evidence="11 20" id="KW-1133">Transmembrane helix</keyword>
<dbReference type="STRING" id="4097.A0A1S4D9D0"/>
<dbReference type="CDD" id="cd01098">
    <property type="entry name" value="PAN_AP_plant"/>
    <property type="match status" value="1"/>
</dbReference>
<comment type="catalytic activity">
    <reaction evidence="16 18">
        <text>L-threonyl-[protein] + ATP = O-phospho-L-threonyl-[protein] + ADP + H(+)</text>
        <dbReference type="Rhea" id="RHEA:46608"/>
        <dbReference type="Rhea" id="RHEA-COMP:11060"/>
        <dbReference type="Rhea" id="RHEA-COMP:11605"/>
        <dbReference type="ChEBI" id="CHEBI:15378"/>
        <dbReference type="ChEBI" id="CHEBI:30013"/>
        <dbReference type="ChEBI" id="CHEBI:30616"/>
        <dbReference type="ChEBI" id="CHEBI:61977"/>
        <dbReference type="ChEBI" id="CHEBI:456216"/>
        <dbReference type="EC" id="2.7.11.1"/>
    </reaction>
</comment>
<dbReference type="PROSITE" id="PS50927">
    <property type="entry name" value="BULB_LECTIN"/>
    <property type="match status" value="1"/>
</dbReference>
<dbReference type="GO" id="GO:0004672">
    <property type="term" value="F:protein kinase activity"/>
    <property type="evidence" value="ECO:0000318"/>
    <property type="project" value="GO_Central"/>
</dbReference>
<dbReference type="OrthoDB" id="5857966at2759"/>
<evidence type="ECO:0000256" key="14">
    <source>
        <dbReference type="ARBA" id="ARBA00023170"/>
    </source>
</evidence>
<dbReference type="EC" id="2.7.11.1" evidence="18"/>
<dbReference type="InterPro" id="IPR017441">
    <property type="entry name" value="Protein_kinase_ATP_BS"/>
</dbReference>
<keyword evidence="13" id="KW-1015">Disulfide bond</keyword>
<evidence type="ECO:0000256" key="21">
    <source>
        <dbReference type="SAM" id="SignalP"/>
    </source>
</evidence>
<evidence type="ECO:0000256" key="17">
    <source>
        <dbReference type="ARBA" id="ARBA00048679"/>
    </source>
</evidence>
<dbReference type="Gene3D" id="1.10.510.10">
    <property type="entry name" value="Transferase(Phosphotransferase) domain 1"/>
    <property type="match status" value="1"/>
</dbReference>
<dbReference type="PANTHER" id="PTHR47976">
    <property type="entry name" value="G-TYPE LECTIN S-RECEPTOR-LIKE SERINE/THREONINE-PROTEIN KINASE SD2-5"/>
    <property type="match status" value="1"/>
</dbReference>
<dbReference type="CDD" id="cd14066">
    <property type="entry name" value="STKc_IRAK"/>
    <property type="match status" value="1"/>
</dbReference>
<dbReference type="GO" id="GO:0004674">
    <property type="term" value="F:protein serine/threonine kinase activity"/>
    <property type="evidence" value="ECO:0007669"/>
    <property type="project" value="UniProtKB-KW"/>
</dbReference>
<evidence type="ECO:0000256" key="1">
    <source>
        <dbReference type="ARBA" id="ARBA00004479"/>
    </source>
</evidence>
<dbReference type="GO" id="GO:0016020">
    <property type="term" value="C:membrane"/>
    <property type="evidence" value="ECO:0007669"/>
    <property type="project" value="UniProtKB-SubCell"/>
</dbReference>
<comment type="subcellular location">
    <subcellularLocation>
        <location evidence="1">Membrane</location>
        <topology evidence="1">Single-pass type I membrane protein</topology>
    </subcellularLocation>
</comment>
<evidence type="ECO:0000256" key="18">
    <source>
        <dbReference type="PIRNR" id="PIRNR000641"/>
    </source>
</evidence>